<comment type="caution">
    <text evidence="1">The sequence shown here is derived from an EMBL/GenBank/DDBJ whole genome shotgun (WGS) entry which is preliminary data.</text>
</comment>
<evidence type="ECO:0000313" key="1">
    <source>
        <dbReference type="EMBL" id="PWB95477.1"/>
    </source>
</evidence>
<dbReference type="SUPFAM" id="SSF55961">
    <property type="entry name" value="Bet v1-like"/>
    <property type="match status" value="1"/>
</dbReference>
<dbReference type="EMBL" id="PUIV01000002">
    <property type="protein sequence ID" value="PWB95477.1"/>
    <property type="molecule type" value="Genomic_DNA"/>
</dbReference>
<dbReference type="RefSeq" id="WP_108915764.1">
    <property type="nucleotide sequence ID" value="NZ_BGJY01000001.1"/>
</dbReference>
<dbReference type="Pfam" id="PF10604">
    <property type="entry name" value="Polyketide_cyc2"/>
    <property type="match status" value="1"/>
</dbReference>
<dbReference type="CDD" id="cd07818">
    <property type="entry name" value="SRPBCC_1"/>
    <property type="match status" value="1"/>
</dbReference>
<dbReference type="Gene3D" id="3.30.530.20">
    <property type="match status" value="1"/>
</dbReference>
<name>A0A2U1SV42_METSR</name>
<proteinExistence type="predicted"/>
<keyword evidence="2" id="KW-1185">Reference proteome</keyword>
<dbReference type="OrthoDB" id="9807923at2"/>
<sequence length="183" mass="19611">MLEIIGAGVAVIIAAILVLAARQPDVCHIARSIFIAAPPERIFPLIDDPRASNEWSPFVKDPSVKLSYAGPERGVGAACDFEGNAKVGAGRVEIVESVAPSKVVVTLRLDRPMKCSNRVEFTIAPQNGGSLVTWDMKGRQPFLGKLFSLVMRPEKMVGGAFEQGLGDLERLVETARDEAAPTA</sequence>
<accession>A0A2U1SV42</accession>
<dbReference type="Proteomes" id="UP000245137">
    <property type="component" value="Unassembled WGS sequence"/>
</dbReference>
<dbReference type="InterPro" id="IPR023393">
    <property type="entry name" value="START-like_dom_sf"/>
</dbReference>
<dbReference type="AlphaFoldDB" id="A0A2U1SV42"/>
<gene>
    <name evidence="1" type="ORF">C5689_02885</name>
</gene>
<evidence type="ECO:0008006" key="3">
    <source>
        <dbReference type="Google" id="ProtNLM"/>
    </source>
</evidence>
<evidence type="ECO:0000313" key="2">
    <source>
        <dbReference type="Proteomes" id="UP000245137"/>
    </source>
</evidence>
<dbReference type="InterPro" id="IPR019587">
    <property type="entry name" value="Polyketide_cyclase/dehydratase"/>
</dbReference>
<organism evidence="1 2">
    <name type="scientific">Methylosinus sporium</name>
    <dbReference type="NCBI Taxonomy" id="428"/>
    <lineage>
        <taxon>Bacteria</taxon>
        <taxon>Pseudomonadati</taxon>
        <taxon>Pseudomonadota</taxon>
        <taxon>Alphaproteobacteria</taxon>
        <taxon>Hyphomicrobiales</taxon>
        <taxon>Methylocystaceae</taxon>
        <taxon>Methylosinus</taxon>
    </lineage>
</organism>
<protein>
    <recommendedName>
        <fullName evidence="3">SRPBCC family protein</fullName>
    </recommendedName>
</protein>
<reference evidence="1 2" key="1">
    <citation type="journal article" date="2018" name="Appl. Microbiol. Biotechnol.">
        <title>Co-cultivation of the strictly anaerobic methanogen Methanosarcina barkeri with aerobic methanotrophs in an oxygen-limited membrane bioreactor.</title>
        <authorList>
            <person name="In 't Zandt M.H."/>
            <person name="van den Bosch T.J.M."/>
            <person name="Rijkers R."/>
            <person name="van Kessel M.A.H.J."/>
            <person name="Jetten M.S.M."/>
            <person name="Welte C.U."/>
        </authorList>
    </citation>
    <scope>NUCLEOTIDE SEQUENCE [LARGE SCALE GENOMIC DNA]</scope>
    <source>
        <strain evidence="1 2">DSM 17706</strain>
    </source>
</reference>